<comment type="caution">
    <text evidence="8">The sequence shown here is derived from an EMBL/GenBank/DDBJ whole genome shotgun (WGS) entry which is preliminary data.</text>
</comment>
<dbReference type="GO" id="GO:0000178">
    <property type="term" value="C:exosome (RNase complex)"/>
    <property type="evidence" value="ECO:0007669"/>
    <property type="project" value="TreeGrafter"/>
</dbReference>
<evidence type="ECO:0000313" key="8">
    <source>
        <dbReference type="EMBL" id="TMW67431.1"/>
    </source>
</evidence>
<dbReference type="AlphaFoldDB" id="A0A8K1CPI1"/>
<protein>
    <recommendedName>
        <fullName evidence="6">Nuclear nucleic acid-binding protein C1D</fullName>
    </recommendedName>
</protein>
<dbReference type="Pfam" id="PF04000">
    <property type="entry name" value="Sas10_Utp3"/>
    <property type="match status" value="1"/>
</dbReference>
<evidence type="ECO:0000256" key="6">
    <source>
        <dbReference type="RuleBase" id="RU368003"/>
    </source>
</evidence>
<dbReference type="InterPro" id="IPR007146">
    <property type="entry name" value="Sas10/Utp3/C1D"/>
</dbReference>
<dbReference type="Proteomes" id="UP000794436">
    <property type="component" value="Unassembled WGS sequence"/>
</dbReference>
<dbReference type="GO" id="GO:0003677">
    <property type="term" value="F:DNA binding"/>
    <property type="evidence" value="ECO:0007669"/>
    <property type="project" value="UniProtKB-KW"/>
</dbReference>
<dbReference type="InterPro" id="IPR011082">
    <property type="entry name" value="Exosome-assoc_fac/DNA_repair"/>
</dbReference>
<name>A0A8K1CPI1_PYTOL</name>
<comment type="subunit">
    <text evidence="6">Monomer and homodimer.</text>
</comment>
<evidence type="ECO:0000256" key="3">
    <source>
        <dbReference type="ARBA" id="ARBA00022552"/>
    </source>
</evidence>
<comment type="subcellular location">
    <subcellularLocation>
        <location evidence="6">Cytoplasm</location>
    </subcellularLocation>
    <subcellularLocation>
        <location evidence="6">Nucleus</location>
        <location evidence="6">Nucleolus</location>
    </subcellularLocation>
    <subcellularLocation>
        <location evidence="1 6">Nucleus</location>
    </subcellularLocation>
</comment>
<comment type="function">
    <text evidence="6">Plays a role in the recruitment of the exosome to pre-rRNA to mediate the 3'-5' end processing of the 5.8S rRNA.</text>
</comment>
<dbReference type="GO" id="GO:0005730">
    <property type="term" value="C:nucleolus"/>
    <property type="evidence" value="ECO:0007669"/>
    <property type="project" value="UniProtKB-SubCell"/>
</dbReference>
<keyword evidence="6" id="KW-0963">Cytoplasm</keyword>
<dbReference type="GO" id="GO:0003723">
    <property type="term" value="F:RNA binding"/>
    <property type="evidence" value="ECO:0007669"/>
    <property type="project" value="UniProtKB-UniRule"/>
</dbReference>
<dbReference type="PANTHER" id="PTHR15341:SF3">
    <property type="entry name" value="NUCLEAR NUCLEIC ACID-BINDING PROTEIN C1D"/>
    <property type="match status" value="1"/>
</dbReference>
<keyword evidence="9" id="KW-1185">Reference proteome</keyword>
<comment type="similarity">
    <text evidence="2 6">Belongs to the C1D family.</text>
</comment>
<evidence type="ECO:0000313" key="9">
    <source>
        <dbReference type="Proteomes" id="UP000794436"/>
    </source>
</evidence>
<dbReference type="OrthoDB" id="10261072at2759"/>
<keyword evidence="4 6" id="KW-0694">RNA-binding</keyword>
<gene>
    <name evidence="8" type="ORF">Poli38472_011051</name>
</gene>
<dbReference type="GO" id="GO:0000460">
    <property type="term" value="P:maturation of 5.8S rRNA"/>
    <property type="evidence" value="ECO:0007669"/>
    <property type="project" value="TreeGrafter"/>
</dbReference>
<keyword evidence="5 6" id="KW-0539">Nucleus</keyword>
<feature type="region of interest" description="Disordered" evidence="7">
    <location>
        <begin position="131"/>
        <end position="167"/>
    </location>
</feature>
<dbReference type="GO" id="GO:0010468">
    <property type="term" value="P:regulation of gene expression"/>
    <property type="evidence" value="ECO:0007669"/>
    <property type="project" value="TreeGrafter"/>
</dbReference>
<accession>A0A8K1CPI1</accession>
<feature type="compositionally biased region" description="Basic and acidic residues" evidence="7">
    <location>
        <begin position="131"/>
        <end position="145"/>
    </location>
</feature>
<evidence type="ECO:0000256" key="1">
    <source>
        <dbReference type="ARBA" id="ARBA00004123"/>
    </source>
</evidence>
<proteinExistence type="inferred from homology"/>
<evidence type="ECO:0000256" key="7">
    <source>
        <dbReference type="SAM" id="MobiDB-lite"/>
    </source>
</evidence>
<evidence type="ECO:0000256" key="2">
    <source>
        <dbReference type="ARBA" id="ARBA00009154"/>
    </source>
</evidence>
<keyword evidence="6" id="KW-0238">DNA-binding</keyword>
<evidence type="ECO:0000256" key="5">
    <source>
        <dbReference type="ARBA" id="ARBA00023242"/>
    </source>
</evidence>
<evidence type="ECO:0000256" key="4">
    <source>
        <dbReference type="ARBA" id="ARBA00022884"/>
    </source>
</evidence>
<keyword evidence="3 6" id="KW-0698">rRNA processing</keyword>
<dbReference type="PANTHER" id="PTHR15341">
    <property type="entry name" value="SUN-COR STEROID HORMONE RECEPTOR CO-REPRESSOR"/>
    <property type="match status" value="1"/>
</dbReference>
<organism evidence="8 9">
    <name type="scientific">Pythium oligandrum</name>
    <name type="common">Mycoparasitic fungus</name>
    <dbReference type="NCBI Taxonomy" id="41045"/>
    <lineage>
        <taxon>Eukaryota</taxon>
        <taxon>Sar</taxon>
        <taxon>Stramenopiles</taxon>
        <taxon>Oomycota</taxon>
        <taxon>Peronosporomycetes</taxon>
        <taxon>Pythiales</taxon>
        <taxon>Pythiaceae</taxon>
        <taxon>Pythium</taxon>
    </lineage>
</organism>
<dbReference type="EMBL" id="SPLM01000004">
    <property type="protein sequence ID" value="TMW67431.1"/>
    <property type="molecule type" value="Genomic_DNA"/>
</dbReference>
<sequence>MSDAAVEAFTSVDETLAAVEEHLKVFGEKPVDEFLAELSPVDKAKVQVSLAYSINALLYVYLKTQGVSSKDIRQTHVKQELERVKGFIKKIKDTEELAKGPSLKLDKEASKRFVNNALSRDQVYTDALEARKQEEEAAATKEKTKTTRSSPSAKTVDKKNTKRRRKQ</sequence>
<reference evidence="8" key="1">
    <citation type="submission" date="2019-03" db="EMBL/GenBank/DDBJ databases">
        <title>Long read genome sequence of the mycoparasitic Pythium oligandrum ATCC 38472 isolated from sugarbeet rhizosphere.</title>
        <authorList>
            <person name="Gaulin E."/>
        </authorList>
    </citation>
    <scope>NUCLEOTIDE SEQUENCE</scope>
    <source>
        <strain evidence="8">ATCC 38472_TT</strain>
    </source>
</reference>
<dbReference type="GO" id="GO:0005737">
    <property type="term" value="C:cytoplasm"/>
    <property type="evidence" value="ECO:0007669"/>
    <property type="project" value="UniProtKB-SubCell"/>
</dbReference>